<dbReference type="InterPro" id="IPR036097">
    <property type="entry name" value="HisK_dim/P_sf"/>
</dbReference>
<dbReference type="InterPro" id="IPR052162">
    <property type="entry name" value="Sensor_kinase/Photoreceptor"/>
</dbReference>
<dbReference type="InterPro" id="IPR000014">
    <property type="entry name" value="PAS"/>
</dbReference>
<dbReference type="InterPro" id="IPR036890">
    <property type="entry name" value="HATPase_C_sf"/>
</dbReference>
<evidence type="ECO:0000256" key="5">
    <source>
        <dbReference type="ARBA" id="ARBA00022777"/>
    </source>
</evidence>
<evidence type="ECO:0000256" key="2">
    <source>
        <dbReference type="ARBA" id="ARBA00012438"/>
    </source>
</evidence>
<dbReference type="Gene3D" id="3.30.565.10">
    <property type="entry name" value="Histidine kinase-like ATPase, C-terminal domain"/>
    <property type="match status" value="1"/>
</dbReference>
<evidence type="ECO:0000313" key="10">
    <source>
        <dbReference type="Proteomes" id="UP000659698"/>
    </source>
</evidence>
<protein>
    <recommendedName>
        <fullName evidence="2">histidine kinase</fullName>
        <ecNumber evidence="2">2.7.13.3</ecNumber>
    </recommendedName>
</protein>
<dbReference type="InterPro" id="IPR013655">
    <property type="entry name" value="PAS_fold_3"/>
</dbReference>
<dbReference type="SMART" id="SM00388">
    <property type="entry name" value="HisKA"/>
    <property type="match status" value="1"/>
</dbReference>
<dbReference type="EC" id="2.7.13.3" evidence="2"/>
<dbReference type="PANTHER" id="PTHR43304">
    <property type="entry name" value="PHYTOCHROME-LIKE PROTEIN CPH1"/>
    <property type="match status" value="1"/>
</dbReference>
<accession>A0ABR6VW26</accession>
<dbReference type="Pfam" id="PF08447">
    <property type="entry name" value="PAS_3"/>
    <property type="match status" value="1"/>
</dbReference>
<organism evidence="9 10">
    <name type="scientific">Rufibacter sediminis</name>
    <dbReference type="NCBI Taxonomy" id="2762756"/>
    <lineage>
        <taxon>Bacteria</taxon>
        <taxon>Pseudomonadati</taxon>
        <taxon>Bacteroidota</taxon>
        <taxon>Cytophagia</taxon>
        <taxon>Cytophagales</taxon>
        <taxon>Hymenobacteraceae</taxon>
        <taxon>Rufibacter</taxon>
    </lineage>
</organism>
<feature type="region of interest" description="Disordered" evidence="6">
    <location>
        <begin position="109"/>
        <end position="146"/>
    </location>
</feature>
<dbReference type="PANTHER" id="PTHR43304:SF1">
    <property type="entry name" value="PAC DOMAIN-CONTAINING PROTEIN"/>
    <property type="match status" value="1"/>
</dbReference>
<dbReference type="SUPFAM" id="SSF47384">
    <property type="entry name" value="Homodimeric domain of signal transducing histidine kinase"/>
    <property type="match status" value="1"/>
</dbReference>
<feature type="domain" description="PAS" evidence="8">
    <location>
        <begin position="1"/>
        <end position="58"/>
    </location>
</feature>
<reference evidence="9 10" key="1">
    <citation type="journal article" date="2019" name="Int. J. Syst. Evol. Microbiol.">
        <title>Rufibacter sediminis sp. nov., isolated from freshwater lake sediment.</title>
        <authorList>
            <person name="Qu J.H."/>
            <person name="Zhang L.J."/>
            <person name="Fu Y.H."/>
            <person name="Li H.F."/>
        </authorList>
    </citation>
    <scope>NUCLEOTIDE SEQUENCE [LARGE SCALE GENOMIC DNA]</scope>
    <source>
        <strain evidence="9 10">H-1</strain>
    </source>
</reference>
<dbReference type="PROSITE" id="PS50112">
    <property type="entry name" value="PAS"/>
    <property type="match status" value="1"/>
</dbReference>
<keyword evidence="10" id="KW-1185">Reference proteome</keyword>
<comment type="catalytic activity">
    <reaction evidence="1">
        <text>ATP + protein L-histidine = ADP + protein N-phospho-L-histidine.</text>
        <dbReference type="EC" id="2.7.13.3"/>
    </reaction>
</comment>
<evidence type="ECO:0000256" key="1">
    <source>
        <dbReference type="ARBA" id="ARBA00000085"/>
    </source>
</evidence>
<dbReference type="InterPro" id="IPR004358">
    <property type="entry name" value="Sig_transdc_His_kin-like_C"/>
</dbReference>
<evidence type="ECO:0000256" key="3">
    <source>
        <dbReference type="ARBA" id="ARBA00022553"/>
    </source>
</evidence>
<dbReference type="EMBL" id="JACOAF010000041">
    <property type="protein sequence ID" value="MBC3541413.1"/>
    <property type="molecule type" value="Genomic_DNA"/>
</dbReference>
<feature type="compositionally biased region" description="Basic and acidic residues" evidence="6">
    <location>
        <begin position="119"/>
        <end position="129"/>
    </location>
</feature>
<proteinExistence type="predicted"/>
<name>A0ABR6VW26_9BACT</name>
<sequence>MAELSLDLFCTLDADGFYTFASEACAGMLGYKAWELEGRHYTELLHPQDLTETQMALRVVSSGFRRRDLENRFIHKDGSEVRILWSAAWCADEGLMFCVGRDITGLSNYGRRTAGSEQKPAETSREAFPERTGAAELPKGTEADKTEMEFSELTKDLHRKNSDLQQFTYIVSHNLRSPIANAIGLASMLSTADRNSTAFDRSLSYLRLSLYRMDAVLKDMNTILSIRDRHSNVGREKVEIKEVILQAMSALEEQLREVGATVNIDIPNGLTVHVNKAYLYSIFSNLLSNSIKYRAEGRRLEVGITCRKETASDTAILFLDNGSGFDMEKNRNNVFKLYKRFHAHSEGRGMGLFLVKSHLDSMGGRIDVNSQIGKGTRFLIHLSGE</sequence>
<evidence type="ECO:0000256" key="4">
    <source>
        <dbReference type="ARBA" id="ARBA00022679"/>
    </source>
</evidence>
<evidence type="ECO:0000259" key="7">
    <source>
        <dbReference type="PROSITE" id="PS50109"/>
    </source>
</evidence>
<dbReference type="CDD" id="cd00082">
    <property type="entry name" value="HisKA"/>
    <property type="match status" value="1"/>
</dbReference>
<evidence type="ECO:0000256" key="6">
    <source>
        <dbReference type="SAM" id="MobiDB-lite"/>
    </source>
</evidence>
<dbReference type="InterPro" id="IPR003661">
    <property type="entry name" value="HisK_dim/P_dom"/>
</dbReference>
<dbReference type="InterPro" id="IPR003594">
    <property type="entry name" value="HATPase_dom"/>
</dbReference>
<evidence type="ECO:0000313" key="9">
    <source>
        <dbReference type="EMBL" id="MBC3541413.1"/>
    </source>
</evidence>
<dbReference type="InterPro" id="IPR035965">
    <property type="entry name" value="PAS-like_dom_sf"/>
</dbReference>
<dbReference type="Gene3D" id="1.10.287.130">
    <property type="match status" value="1"/>
</dbReference>
<gene>
    <name evidence="9" type="ORF">H7U12_17090</name>
</gene>
<dbReference type="PROSITE" id="PS50109">
    <property type="entry name" value="HIS_KIN"/>
    <property type="match status" value="1"/>
</dbReference>
<dbReference type="Pfam" id="PF02518">
    <property type="entry name" value="HATPase_c"/>
    <property type="match status" value="1"/>
</dbReference>
<dbReference type="PRINTS" id="PR00344">
    <property type="entry name" value="BCTRLSENSOR"/>
</dbReference>
<feature type="domain" description="Histidine kinase" evidence="7">
    <location>
        <begin position="170"/>
        <end position="385"/>
    </location>
</feature>
<dbReference type="GO" id="GO:0016301">
    <property type="term" value="F:kinase activity"/>
    <property type="evidence" value="ECO:0007669"/>
    <property type="project" value="UniProtKB-KW"/>
</dbReference>
<dbReference type="SMART" id="SM00387">
    <property type="entry name" value="HATPase_c"/>
    <property type="match status" value="1"/>
</dbReference>
<keyword evidence="3" id="KW-0597">Phosphoprotein</keyword>
<dbReference type="SUPFAM" id="SSF55785">
    <property type="entry name" value="PYP-like sensor domain (PAS domain)"/>
    <property type="match status" value="1"/>
</dbReference>
<dbReference type="InterPro" id="IPR005467">
    <property type="entry name" value="His_kinase_dom"/>
</dbReference>
<dbReference type="Gene3D" id="3.30.450.20">
    <property type="entry name" value="PAS domain"/>
    <property type="match status" value="1"/>
</dbReference>
<comment type="caution">
    <text evidence="9">The sequence shown here is derived from an EMBL/GenBank/DDBJ whole genome shotgun (WGS) entry which is preliminary data.</text>
</comment>
<keyword evidence="5 9" id="KW-0418">Kinase</keyword>
<keyword evidence="4" id="KW-0808">Transferase</keyword>
<evidence type="ECO:0000259" key="8">
    <source>
        <dbReference type="PROSITE" id="PS50112"/>
    </source>
</evidence>
<dbReference type="Proteomes" id="UP000659698">
    <property type="component" value="Unassembled WGS sequence"/>
</dbReference>
<dbReference type="NCBIfam" id="TIGR00229">
    <property type="entry name" value="sensory_box"/>
    <property type="match status" value="1"/>
</dbReference>
<dbReference type="CDD" id="cd00130">
    <property type="entry name" value="PAS"/>
    <property type="match status" value="1"/>
</dbReference>
<dbReference type="SUPFAM" id="SSF55874">
    <property type="entry name" value="ATPase domain of HSP90 chaperone/DNA topoisomerase II/histidine kinase"/>
    <property type="match status" value="1"/>
</dbReference>